<dbReference type="Pfam" id="PF14284">
    <property type="entry name" value="PcfJ"/>
    <property type="match status" value="1"/>
</dbReference>
<dbReference type="RefSeq" id="WP_014431214.1">
    <property type="nucleotide sequence ID" value="NC_017078.1"/>
</dbReference>
<gene>
    <name evidence="1" type="ordered locus">SELR_pSRC101980</name>
</gene>
<keyword evidence="1" id="KW-0614">Plasmid</keyword>
<evidence type="ECO:0000313" key="1">
    <source>
        <dbReference type="EMBL" id="BAL85005.1"/>
    </source>
</evidence>
<dbReference type="EMBL" id="AP012299">
    <property type="protein sequence ID" value="BAL85005.1"/>
    <property type="molecule type" value="Genomic_DNA"/>
</dbReference>
<dbReference type="HOGENOM" id="CLU_540672_0_0_9"/>
<dbReference type="AlphaFoldDB" id="I0GW68"/>
<dbReference type="KEGG" id="sri:SELR_pSRC101980"/>
<protein>
    <recommendedName>
        <fullName evidence="3">PcfJ-like protein</fullName>
    </recommendedName>
</protein>
<dbReference type="InterPro" id="IPR025586">
    <property type="entry name" value="PcfJ"/>
</dbReference>
<dbReference type="Proteomes" id="UP000007887">
    <property type="component" value="Plasmid pSRC1"/>
</dbReference>
<accession>I0GW68</accession>
<name>I0GW68_SELRL</name>
<dbReference type="OrthoDB" id="1660386at2"/>
<sequence length="527" mass="62443">MKIATYETNENIHIDYNDSLWNAYYGAGTNVTVHKKKIFGYDILTRQWIEDKVFELNIDEQIKDLVHEEEQRLFIPRQWTVEFRTNGIVNVSLQLNMINIVNGTVVTVQEKEWLTECDFLHSKVQAWPMTMLKNKSDRGWIGAYVCEESTVFPDMLGAAYVEIPTAVTETAISYMQEMAKEEFGFNPTYMGNIHGMRHMIDFCMRPLDINICQFRHLVGKDYEKLFPREQSDNYRVLCRFFRIDNPPKSLRKLYGESPESIVAYLLLRQLGFCDINVIRRFFYRNKLFSWSLMSMDYQKEHSRLANSIHDRDAYLYWLERFCHWYLQYRPETALANCLHPLAVSDEWDQDAIDILRMFIEANINEDDSILHRDTKRRLLRDGFTHEVHDFLMEELPGILPQRREWNFNNLPTKPLQNIVIDYTKYELNYEDVIDDYHIVLPKDTNEIRNYGKRFHNCVSSYCSSVVGKRTLILAMIKDEKYIACLEVQQNRLVQALGPCNQHLSTAIGEIICRWADDKKIAYKVKRK</sequence>
<evidence type="ECO:0008006" key="3">
    <source>
        <dbReference type="Google" id="ProtNLM"/>
    </source>
</evidence>
<geneLocation type="plasmid" evidence="1 2">
    <name>pSRC1</name>
</geneLocation>
<dbReference type="PATRIC" id="fig|927704.6.peg.3124"/>
<proteinExistence type="predicted"/>
<reference evidence="1 2" key="1">
    <citation type="submission" date="2011-10" db="EMBL/GenBank/DDBJ databases">
        <title>Whole genome sequence of Selenomonas ruminantium subsp. lactilytica TAM6421.</title>
        <authorList>
            <person name="Oguchi A."/>
            <person name="Ankai A."/>
            <person name="Kaneko J."/>
            <person name="Yamada-Narita S."/>
            <person name="Fukui S."/>
            <person name="Takahashi M."/>
            <person name="Onodera T."/>
            <person name="Kojima S."/>
            <person name="Fushimi T."/>
            <person name="Abe N."/>
            <person name="Kamio Y."/>
            <person name="Yamazaki S."/>
            <person name="Fujita N."/>
        </authorList>
    </citation>
    <scope>NUCLEOTIDE SEQUENCE [LARGE SCALE GENOMIC DNA]</scope>
    <source>
        <strain evidence="2">NBRC 103574 / TAM6421</strain>
        <plasmid evidence="1 2">pSRC1</plasmid>
    </source>
</reference>
<organism evidence="1 2">
    <name type="scientific">Selenomonas ruminantium subsp. lactilytica (strain NBRC 103574 / TAM6421)</name>
    <dbReference type="NCBI Taxonomy" id="927704"/>
    <lineage>
        <taxon>Bacteria</taxon>
        <taxon>Bacillati</taxon>
        <taxon>Bacillota</taxon>
        <taxon>Negativicutes</taxon>
        <taxon>Selenomonadales</taxon>
        <taxon>Selenomonadaceae</taxon>
        <taxon>Selenomonas</taxon>
    </lineage>
</organism>
<evidence type="ECO:0000313" key="2">
    <source>
        <dbReference type="Proteomes" id="UP000007887"/>
    </source>
</evidence>